<proteinExistence type="predicted"/>
<dbReference type="RefSeq" id="WP_014845210.1">
    <property type="nucleotide sequence ID" value="NZ_CP040007.1"/>
</dbReference>
<evidence type="ECO:0000259" key="1">
    <source>
        <dbReference type="PROSITE" id="PS51186"/>
    </source>
</evidence>
<dbReference type="PANTHER" id="PTHR43441">
    <property type="entry name" value="RIBOSOMAL-PROTEIN-SERINE ACETYLTRANSFERASE"/>
    <property type="match status" value="1"/>
</dbReference>
<dbReference type="InterPro" id="IPR016181">
    <property type="entry name" value="Acyl_CoA_acyltransferase"/>
</dbReference>
<dbReference type="GO" id="GO:1990189">
    <property type="term" value="F:protein N-terminal-serine acetyltransferase activity"/>
    <property type="evidence" value="ECO:0007669"/>
    <property type="project" value="TreeGrafter"/>
</dbReference>
<protein>
    <submittedName>
        <fullName evidence="2">GNAT family N-acetyltransferase</fullName>
    </submittedName>
</protein>
<feature type="domain" description="N-acetyltransferase" evidence="1">
    <location>
        <begin position="21"/>
        <end position="188"/>
    </location>
</feature>
<dbReference type="InterPro" id="IPR000182">
    <property type="entry name" value="GNAT_dom"/>
</dbReference>
<dbReference type="GO" id="GO:0008999">
    <property type="term" value="F:protein-N-terminal-alanine acetyltransferase activity"/>
    <property type="evidence" value="ECO:0007669"/>
    <property type="project" value="TreeGrafter"/>
</dbReference>
<organism evidence="2 3">
    <name type="scientific">Arachnia propionica</name>
    <dbReference type="NCBI Taxonomy" id="1750"/>
    <lineage>
        <taxon>Bacteria</taxon>
        <taxon>Bacillati</taxon>
        <taxon>Actinomycetota</taxon>
        <taxon>Actinomycetes</taxon>
        <taxon>Propionibacteriales</taxon>
        <taxon>Propionibacteriaceae</taxon>
        <taxon>Arachnia</taxon>
    </lineage>
</organism>
<gene>
    <name evidence="2" type="ORF">J5A53_15380</name>
</gene>
<dbReference type="AlphaFoldDB" id="A0AB37HUH4"/>
<dbReference type="EMBL" id="CP072385">
    <property type="protein sequence ID" value="QUC11106.1"/>
    <property type="molecule type" value="Genomic_DNA"/>
</dbReference>
<dbReference type="Gene3D" id="3.40.630.30">
    <property type="match status" value="1"/>
</dbReference>
<evidence type="ECO:0000313" key="2">
    <source>
        <dbReference type="EMBL" id="QUC11106.1"/>
    </source>
</evidence>
<dbReference type="GO" id="GO:0005737">
    <property type="term" value="C:cytoplasm"/>
    <property type="evidence" value="ECO:0007669"/>
    <property type="project" value="TreeGrafter"/>
</dbReference>
<dbReference type="InterPro" id="IPR051908">
    <property type="entry name" value="Ribosomal_N-acetyltransferase"/>
</dbReference>
<dbReference type="PANTHER" id="PTHR43441:SF11">
    <property type="entry name" value="RIBOSOMAL-PROTEIN-SERINE ACETYLTRANSFERASE"/>
    <property type="match status" value="1"/>
</dbReference>
<evidence type="ECO:0000313" key="3">
    <source>
        <dbReference type="Proteomes" id="UP000677180"/>
    </source>
</evidence>
<name>A0AB37HUH4_9ACTN</name>
<dbReference type="SUPFAM" id="SSF55729">
    <property type="entry name" value="Acyl-CoA N-acyltransferases (Nat)"/>
    <property type="match status" value="1"/>
</dbReference>
<sequence>MSDPLVEAYPPFGLRITHDDMTLRVFRDADMPEYLDLLSAPIFAEENVDWFFPWCEAPVPERRRNAIQAHWGWRSGFRPESWTLAFGVYVGGVLVGCQDLFSEDFPRRRVVHSGSWLALEHQGRGWGSRMRRLLLHFAFDHLGAQRAESEAVAGNESSLGVSRSAGYEPNGAGVEIFGKRVVKMHRVALTPDRFRRLDGEVVVEGFTDELRAMMGAGPKEISL</sequence>
<dbReference type="Pfam" id="PF13302">
    <property type="entry name" value="Acetyltransf_3"/>
    <property type="match status" value="1"/>
</dbReference>
<dbReference type="PROSITE" id="PS51186">
    <property type="entry name" value="GNAT"/>
    <property type="match status" value="1"/>
</dbReference>
<accession>A0AB37HUH4</accession>
<dbReference type="Proteomes" id="UP000677180">
    <property type="component" value="Chromosome"/>
</dbReference>
<reference evidence="2" key="1">
    <citation type="submission" date="2021-03" db="EMBL/GenBank/DDBJ databases">
        <title>Human Oral Microbial Genomes.</title>
        <authorList>
            <person name="Johnston C.D."/>
            <person name="Chen T."/>
            <person name="Dewhirst F.E."/>
        </authorList>
    </citation>
    <scope>NUCLEOTIDE SEQUENCE</scope>
    <source>
        <strain evidence="2">F0714</strain>
    </source>
</reference>